<comment type="caution">
    <text evidence="1">The sequence shown here is derived from an EMBL/GenBank/DDBJ whole genome shotgun (WGS) entry which is preliminary data.</text>
</comment>
<evidence type="ECO:0000313" key="2">
    <source>
        <dbReference type="Proteomes" id="UP000241899"/>
    </source>
</evidence>
<dbReference type="EMBL" id="PZKF01000041">
    <property type="protein sequence ID" value="PTE15807.1"/>
    <property type="molecule type" value="Genomic_DNA"/>
</dbReference>
<proteinExistence type="predicted"/>
<evidence type="ECO:0000313" key="1">
    <source>
        <dbReference type="EMBL" id="PTE15807.1"/>
    </source>
</evidence>
<protein>
    <submittedName>
        <fullName evidence="1">Uncharacterized protein</fullName>
    </submittedName>
</protein>
<dbReference type="Proteomes" id="UP000241899">
    <property type="component" value="Unassembled WGS sequence"/>
</dbReference>
<dbReference type="AlphaFoldDB" id="A0A2T4JDB3"/>
<gene>
    <name evidence="1" type="ORF">C5F46_13645</name>
</gene>
<sequence length="144" mass="15836">MAHRKMGFQWRSGTVMNFIKSLAFVIGLGISASAAQQSDWCTYYDANGVSAYMPVGECRFMGSKEDLDTWGREVCGSRTVVLVPDWNDRITAVKLSASTARTVTLYLNVMKDENVLTQVVNGGTTWSIPTDSPFYSQASVALCE</sequence>
<keyword evidence="2" id="KW-1185">Reference proteome</keyword>
<name>A0A2T4JDB3_9RHOB</name>
<reference evidence="1 2" key="1">
    <citation type="submission" date="2018-03" db="EMBL/GenBank/DDBJ databases">
        <title>Rhodobacter veldkampii.</title>
        <authorList>
            <person name="Meyer T.E."/>
            <person name="Miller S."/>
            <person name="Lodha T."/>
            <person name="Gandham S."/>
            <person name="Chintalapati S."/>
            <person name="Chintalapati V.R."/>
        </authorList>
    </citation>
    <scope>NUCLEOTIDE SEQUENCE [LARGE SCALE GENOMIC DNA]</scope>
    <source>
        <strain evidence="1 2">DSM 11550</strain>
    </source>
</reference>
<accession>A0A2T4JDB3</accession>
<organism evidence="1 2">
    <name type="scientific">Phaeovulum veldkampii DSM 11550</name>
    <dbReference type="NCBI Taxonomy" id="1185920"/>
    <lineage>
        <taxon>Bacteria</taxon>
        <taxon>Pseudomonadati</taxon>
        <taxon>Pseudomonadota</taxon>
        <taxon>Alphaproteobacteria</taxon>
        <taxon>Rhodobacterales</taxon>
        <taxon>Paracoccaceae</taxon>
        <taxon>Phaeovulum</taxon>
    </lineage>
</organism>